<protein>
    <submittedName>
        <fullName evidence="2">Uncharacterized protein</fullName>
    </submittedName>
</protein>
<dbReference type="AlphaFoldDB" id="A0A395IB94"/>
<organism evidence="2 3">
    <name type="scientific">Aspergillus homomorphus (strain CBS 101889)</name>
    <dbReference type="NCBI Taxonomy" id="1450537"/>
    <lineage>
        <taxon>Eukaryota</taxon>
        <taxon>Fungi</taxon>
        <taxon>Dikarya</taxon>
        <taxon>Ascomycota</taxon>
        <taxon>Pezizomycotina</taxon>
        <taxon>Eurotiomycetes</taxon>
        <taxon>Eurotiomycetidae</taxon>
        <taxon>Eurotiales</taxon>
        <taxon>Aspergillaceae</taxon>
        <taxon>Aspergillus</taxon>
        <taxon>Aspergillus subgen. Circumdati</taxon>
    </lineage>
</organism>
<accession>A0A395IB94</accession>
<evidence type="ECO:0000313" key="3">
    <source>
        <dbReference type="Proteomes" id="UP000248961"/>
    </source>
</evidence>
<name>A0A395IB94_ASPHC</name>
<gene>
    <name evidence="2" type="ORF">BO97DRAFT_212103</name>
</gene>
<dbReference type="RefSeq" id="XP_025554588.1">
    <property type="nucleotide sequence ID" value="XM_025690580.1"/>
</dbReference>
<dbReference type="EMBL" id="KZ824271">
    <property type="protein sequence ID" value="RAL15434.1"/>
    <property type="molecule type" value="Genomic_DNA"/>
</dbReference>
<keyword evidence="1" id="KW-1133">Transmembrane helix</keyword>
<feature type="transmembrane region" description="Helical" evidence="1">
    <location>
        <begin position="39"/>
        <end position="65"/>
    </location>
</feature>
<dbReference type="GeneID" id="37194869"/>
<dbReference type="Proteomes" id="UP000248961">
    <property type="component" value="Unassembled WGS sequence"/>
</dbReference>
<evidence type="ECO:0000256" key="1">
    <source>
        <dbReference type="SAM" id="Phobius"/>
    </source>
</evidence>
<keyword evidence="3" id="KW-1185">Reference proteome</keyword>
<keyword evidence="1" id="KW-0472">Membrane</keyword>
<evidence type="ECO:0000313" key="2">
    <source>
        <dbReference type="EMBL" id="RAL15434.1"/>
    </source>
</evidence>
<dbReference type="VEuPathDB" id="FungiDB:BO97DRAFT_212103"/>
<keyword evidence="1" id="KW-0812">Transmembrane</keyword>
<proteinExistence type="predicted"/>
<sequence length="70" mass="7691">MLLIRQNTMNHLQDYSGPTRSRMYTNGAQLVVCTLVYRYAGLVVIVSGFGKVLLICDLGITLSVLGDQIS</sequence>
<reference evidence="2 3" key="1">
    <citation type="submission" date="2018-02" db="EMBL/GenBank/DDBJ databases">
        <title>The genomes of Aspergillus section Nigri reveals drivers in fungal speciation.</title>
        <authorList>
            <consortium name="DOE Joint Genome Institute"/>
            <person name="Vesth T.C."/>
            <person name="Nybo J."/>
            <person name="Theobald S."/>
            <person name="Brandl J."/>
            <person name="Frisvad J.C."/>
            <person name="Nielsen K.F."/>
            <person name="Lyhne E.K."/>
            <person name="Kogle M.E."/>
            <person name="Kuo A."/>
            <person name="Riley R."/>
            <person name="Clum A."/>
            <person name="Nolan M."/>
            <person name="Lipzen A."/>
            <person name="Salamov A."/>
            <person name="Henrissat B."/>
            <person name="Wiebenga A."/>
            <person name="De vries R.P."/>
            <person name="Grigoriev I.V."/>
            <person name="Mortensen U.H."/>
            <person name="Andersen M.R."/>
            <person name="Baker S.E."/>
        </authorList>
    </citation>
    <scope>NUCLEOTIDE SEQUENCE [LARGE SCALE GENOMIC DNA]</scope>
    <source>
        <strain evidence="2 3">CBS 101889</strain>
    </source>
</reference>